<feature type="region of interest" description="Disordered" evidence="1">
    <location>
        <begin position="355"/>
        <end position="401"/>
    </location>
</feature>
<feature type="compositionally biased region" description="Low complexity" evidence="1">
    <location>
        <begin position="496"/>
        <end position="507"/>
    </location>
</feature>
<feature type="compositionally biased region" description="Polar residues" evidence="1">
    <location>
        <begin position="251"/>
        <end position="271"/>
    </location>
</feature>
<dbReference type="OrthoDB" id="3270497at2759"/>
<feature type="region of interest" description="Disordered" evidence="1">
    <location>
        <begin position="429"/>
        <end position="664"/>
    </location>
</feature>
<dbReference type="EMBL" id="MU155221">
    <property type="protein sequence ID" value="KAF9479022.1"/>
    <property type="molecule type" value="Genomic_DNA"/>
</dbReference>
<feature type="compositionally biased region" description="Basic and acidic residues" evidence="1">
    <location>
        <begin position="650"/>
        <end position="664"/>
    </location>
</feature>
<name>A0A9P5Z075_9AGAR</name>
<feature type="compositionally biased region" description="Low complexity" evidence="1">
    <location>
        <begin position="470"/>
        <end position="479"/>
    </location>
</feature>
<sequence length="664" mass="72369">MKALRAIRSEALSDSGSSSQPSTSAMSRMSFLPSVKIPLFRRSDNDAPPSHMKDPLLTVKLSSLSFLDSSVFEITSQTTLYTITTTGTSTTVSRNDPRRGPVKVTVLKWPRVLPSKPTGKDATECVLVQMRSSRWDLADKLLKPAANSIWKFNVPNYSQSMKWKQHGSTYWCTTASVKGPIAIMDRGNHTEPTKITVFETLHDKYDPKALSAMHGVSVILLDYLLVTALLLVTDLQEWMLVKKFEDEPNLAPSSTSVQATSSAPDLPSTSESKLRKIFYGEPIFPKLSATESRSKHSSSSTGPMTPVLPQTPTTPNFGTLTMTYAESCFTSSRPSSPRPGLPSIAGSDSNEYEAFSLSEMRSNSPLPESVHFNSRPPSHNYFDPSFYGSQDQPPVPPIPLKYAKSFNERGAHSQPATPFALSRELTHSPVSEGFPRTTLPPSLEETSDSRGGLFNSSQSHPTTRAERSNSVRSSMSNVSQATSSGRRPLPRPPTAPAAVSAPTARRVQSSSQLRSDAGSLLSPMQQGTLRAPTARVQRSLPPTPSISPLRVQYSPNSPPSTSSTSTPAPPEPDAHLRIYPASPTLLSPDSPPEAHSRAPPITKASQEDLRDWVHSLTNPRRDLPPDPLPSSSIYDVPPPAYETINFSRKTKQDGSSRHRTEPSS</sequence>
<comment type="caution">
    <text evidence="2">The sequence shown here is derived from an EMBL/GenBank/DDBJ whole genome shotgun (WGS) entry which is preliminary data.</text>
</comment>
<feature type="region of interest" description="Disordered" evidence="1">
    <location>
        <begin position="329"/>
        <end position="348"/>
    </location>
</feature>
<feature type="region of interest" description="Disordered" evidence="1">
    <location>
        <begin position="249"/>
        <end position="271"/>
    </location>
</feature>
<dbReference type="Proteomes" id="UP000807469">
    <property type="component" value="Unassembled WGS sequence"/>
</dbReference>
<feature type="compositionally biased region" description="Low complexity" evidence="1">
    <location>
        <begin position="13"/>
        <end position="27"/>
    </location>
</feature>
<reference evidence="2" key="1">
    <citation type="submission" date="2020-11" db="EMBL/GenBank/DDBJ databases">
        <authorList>
            <consortium name="DOE Joint Genome Institute"/>
            <person name="Ahrendt S."/>
            <person name="Riley R."/>
            <person name="Andreopoulos W."/>
            <person name="Labutti K."/>
            <person name="Pangilinan J."/>
            <person name="Ruiz-Duenas F.J."/>
            <person name="Barrasa J.M."/>
            <person name="Sanchez-Garcia M."/>
            <person name="Camarero S."/>
            <person name="Miyauchi S."/>
            <person name="Serrano A."/>
            <person name="Linde D."/>
            <person name="Babiker R."/>
            <person name="Drula E."/>
            <person name="Ayuso-Fernandez I."/>
            <person name="Pacheco R."/>
            <person name="Padilla G."/>
            <person name="Ferreira P."/>
            <person name="Barriuso J."/>
            <person name="Kellner H."/>
            <person name="Castanera R."/>
            <person name="Alfaro M."/>
            <person name="Ramirez L."/>
            <person name="Pisabarro A.G."/>
            <person name="Kuo A."/>
            <person name="Tritt A."/>
            <person name="Lipzen A."/>
            <person name="He G."/>
            <person name="Yan M."/>
            <person name="Ng V."/>
            <person name="Cullen D."/>
            <person name="Martin F."/>
            <person name="Rosso M.-N."/>
            <person name="Henrissat B."/>
            <person name="Hibbett D."/>
            <person name="Martinez A.T."/>
            <person name="Grigoriev I.V."/>
        </authorList>
    </citation>
    <scope>NUCLEOTIDE SEQUENCE</scope>
    <source>
        <strain evidence="2">CIRM-BRFM 674</strain>
    </source>
</reference>
<feature type="compositionally biased region" description="Basic and acidic residues" evidence="1">
    <location>
        <begin position="605"/>
        <end position="624"/>
    </location>
</feature>
<protein>
    <submittedName>
        <fullName evidence="2">Uncharacterized protein</fullName>
    </submittedName>
</protein>
<feature type="region of interest" description="Disordered" evidence="1">
    <location>
        <begin position="289"/>
        <end position="313"/>
    </location>
</feature>
<accession>A0A9P5Z075</accession>
<evidence type="ECO:0000313" key="2">
    <source>
        <dbReference type="EMBL" id="KAF9479022.1"/>
    </source>
</evidence>
<evidence type="ECO:0000313" key="3">
    <source>
        <dbReference type="Proteomes" id="UP000807469"/>
    </source>
</evidence>
<dbReference type="AlphaFoldDB" id="A0A9P5Z075"/>
<keyword evidence="3" id="KW-1185">Reference proteome</keyword>
<feature type="region of interest" description="Disordered" evidence="1">
    <location>
        <begin position="1"/>
        <end position="27"/>
    </location>
</feature>
<proteinExistence type="predicted"/>
<gene>
    <name evidence="2" type="ORF">BDN70DRAFT_895237</name>
</gene>
<evidence type="ECO:0000256" key="1">
    <source>
        <dbReference type="SAM" id="MobiDB-lite"/>
    </source>
</evidence>
<organism evidence="2 3">
    <name type="scientific">Pholiota conissans</name>
    <dbReference type="NCBI Taxonomy" id="109636"/>
    <lineage>
        <taxon>Eukaryota</taxon>
        <taxon>Fungi</taxon>
        <taxon>Dikarya</taxon>
        <taxon>Basidiomycota</taxon>
        <taxon>Agaricomycotina</taxon>
        <taxon>Agaricomycetes</taxon>
        <taxon>Agaricomycetidae</taxon>
        <taxon>Agaricales</taxon>
        <taxon>Agaricineae</taxon>
        <taxon>Strophariaceae</taxon>
        <taxon>Pholiota</taxon>
    </lineage>
</organism>
<feature type="compositionally biased region" description="Polar residues" evidence="1">
    <location>
        <begin position="359"/>
        <end position="377"/>
    </location>
</feature>